<comment type="caution">
    <text evidence="3">The sequence shown here is derived from an EMBL/GenBank/DDBJ whole genome shotgun (WGS) entry which is preliminary data.</text>
</comment>
<sequence>MFEGLPDSVSCAGMADAELDAAIAAWTEAIASASAHRLLLIAEKTRRNYDDDWECQEDTEAAWNSAAAEISLASKISHGCASGDMEVGLALTRLPRIAAVFLAGQISEFLVRRIVHRTANIHDAEVLAKVESEIVERALHWGGLSKQKLDDAIDVWVDRHDPAALRRTRARVRDRGVSITESTEGVTEIIARLKGPDAALYWRRLTVMAQGVCPQDPRTLDQRRADAHGAIGAGFFHLACECGGLDCPAAVDDGRGSAVVVHIYAENAALTAQPDPLTDGDDPECRALNNRAPEPRDTPAHDAETSPYEGSDTPADSHDPEDGDNSAGTAVAGSDTPEHGDDPECAEAAEGSEVAGEPDRRAAFLRPPPGVIVGFGHVPAAEIAARIATGATLRHLTPPGINPQNRYRPSTALDEWVRARDLTCRFPQCDRPAAYADFDHTTHWPVGPTHASAGKLLCRQHHLAKTFWAGWSEVQHPDGTIIWTTPAGRTYTTRPGSALLFPTVTTTSAPVDLPAQPPTSAHKIRTMPTRRQRNRAKTIRYRIKAERALNDAYVAERNKPPPF</sequence>
<reference evidence="3" key="1">
    <citation type="submission" date="2022-12" db="EMBL/GenBank/DDBJ databases">
        <title>Whole genome sequence of Mycolicibacterium iranicum strain SBH312.</title>
        <authorList>
            <person name="Jani J."/>
            <person name="Arifin Mustapha Z."/>
            <person name="Ahmed K."/>
            <person name="Kai Ling C."/>
        </authorList>
    </citation>
    <scope>NUCLEOTIDE SEQUENCE</scope>
    <source>
        <strain evidence="3">SBH312</strain>
    </source>
</reference>
<keyword evidence="4" id="KW-1185">Reference proteome</keyword>
<dbReference type="EMBL" id="JAPQYE010000004">
    <property type="protein sequence ID" value="MCZ0728403.1"/>
    <property type="molecule type" value="Genomic_DNA"/>
</dbReference>
<protein>
    <submittedName>
        <fullName evidence="3">DUF222 domain-containing protein</fullName>
    </submittedName>
</protein>
<evidence type="ECO:0000313" key="3">
    <source>
        <dbReference type="EMBL" id="MCZ0728403.1"/>
    </source>
</evidence>
<proteinExistence type="predicted"/>
<feature type="region of interest" description="Disordered" evidence="1">
    <location>
        <begin position="272"/>
        <end position="363"/>
    </location>
</feature>
<dbReference type="RefSeq" id="WP_268785933.1">
    <property type="nucleotide sequence ID" value="NZ_JAPQYE010000004.1"/>
</dbReference>
<name>A0ABT4HEK4_MYCIR</name>
<feature type="compositionally biased region" description="Basic and acidic residues" evidence="1">
    <location>
        <begin position="293"/>
        <end position="304"/>
    </location>
</feature>
<organism evidence="3 4">
    <name type="scientific">Mycolicibacterium iranicum</name>
    <name type="common">Mycobacterium iranicum</name>
    <dbReference type="NCBI Taxonomy" id="912594"/>
    <lineage>
        <taxon>Bacteria</taxon>
        <taxon>Bacillati</taxon>
        <taxon>Actinomycetota</taxon>
        <taxon>Actinomycetes</taxon>
        <taxon>Mycobacteriales</taxon>
        <taxon>Mycobacteriaceae</taxon>
        <taxon>Mycolicibacterium</taxon>
    </lineage>
</organism>
<evidence type="ECO:0000259" key="2">
    <source>
        <dbReference type="Pfam" id="PF02720"/>
    </source>
</evidence>
<dbReference type="CDD" id="cd00085">
    <property type="entry name" value="HNHc"/>
    <property type="match status" value="1"/>
</dbReference>
<dbReference type="Proteomes" id="UP001084650">
    <property type="component" value="Unassembled WGS sequence"/>
</dbReference>
<gene>
    <name evidence="3" type="ORF">OY187_10105</name>
</gene>
<dbReference type="Pfam" id="PF02720">
    <property type="entry name" value="DUF222"/>
    <property type="match status" value="1"/>
</dbReference>
<evidence type="ECO:0000256" key="1">
    <source>
        <dbReference type="SAM" id="MobiDB-lite"/>
    </source>
</evidence>
<evidence type="ECO:0000313" key="4">
    <source>
        <dbReference type="Proteomes" id="UP001084650"/>
    </source>
</evidence>
<feature type="domain" description="DUF222" evidence="2">
    <location>
        <begin position="32"/>
        <end position="274"/>
    </location>
</feature>
<accession>A0ABT4HEK4</accession>
<dbReference type="InterPro" id="IPR003870">
    <property type="entry name" value="DUF222"/>
</dbReference>
<dbReference type="InterPro" id="IPR003615">
    <property type="entry name" value="HNH_nuc"/>
</dbReference>